<evidence type="ECO:0000256" key="2">
    <source>
        <dbReference type="ARBA" id="ARBA00023002"/>
    </source>
</evidence>
<dbReference type="PRINTS" id="PR00080">
    <property type="entry name" value="SDRFAMILY"/>
</dbReference>
<name>A0A3D9ZU88_9ACTN</name>
<dbReference type="FunFam" id="3.40.50.720:FF:000084">
    <property type="entry name" value="Short-chain dehydrogenase reductase"/>
    <property type="match status" value="1"/>
</dbReference>
<dbReference type="Gene3D" id="3.40.50.720">
    <property type="entry name" value="NAD(P)-binding Rossmann-like Domain"/>
    <property type="match status" value="1"/>
</dbReference>
<keyword evidence="4" id="KW-1185">Reference proteome</keyword>
<protein>
    <submittedName>
        <fullName evidence="3">NAD(P)-dependent dehydrogenase (Short-subunit alcohol dehydrogenase family)</fullName>
    </submittedName>
</protein>
<accession>A0A3D9ZU88</accession>
<dbReference type="PANTHER" id="PTHR43639">
    <property type="entry name" value="OXIDOREDUCTASE, SHORT-CHAIN DEHYDROGENASE/REDUCTASE FAMILY (AFU_ORTHOLOGUE AFUA_5G02870)"/>
    <property type="match status" value="1"/>
</dbReference>
<evidence type="ECO:0000313" key="3">
    <source>
        <dbReference type="EMBL" id="REG00043.1"/>
    </source>
</evidence>
<comment type="caution">
    <text evidence="3">The sequence shown here is derived from an EMBL/GenBank/DDBJ whole genome shotgun (WGS) entry which is preliminary data.</text>
</comment>
<dbReference type="PANTHER" id="PTHR43639:SF1">
    <property type="entry name" value="SHORT-CHAIN DEHYDROGENASE_REDUCTASE FAMILY PROTEIN"/>
    <property type="match status" value="1"/>
</dbReference>
<organism evidence="3 4">
    <name type="scientific">Asanoa ferruginea</name>
    <dbReference type="NCBI Taxonomy" id="53367"/>
    <lineage>
        <taxon>Bacteria</taxon>
        <taxon>Bacillati</taxon>
        <taxon>Actinomycetota</taxon>
        <taxon>Actinomycetes</taxon>
        <taxon>Micromonosporales</taxon>
        <taxon>Micromonosporaceae</taxon>
        <taxon>Asanoa</taxon>
    </lineage>
</organism>
<comment type="similarity">
    <text evidence="1">Belongs to the short-chain dehydrogenases/reductases (SDR) family.</text>
</comment>
<dbReference type="Proteomes" id="UP000256913">
    <property type="component" value="Unassembled WGS sequence"/>
</dbReference>
<dbReference type="OrthoDB" id="154414at2"/>
<gene>
    <name evidence="3" type="ORF">DFJ67_6089</name>
</gene>
<evidence type="ECO:0000256" key="1">
    <source>
        <dbReference type="ARBA" id="ARBA00006484"/>
    </source>
</evidence>
<dbReference type="SUPFAM" id="SSF51735">
    <property type="entry name" value="NAD(P)-binding Rossmann-fold domains"/>
    <property type="match status" value="1"/>
</dbReference>
<reference evidence="3 4" key="1">
    <citation type="submission" date="2018-08" db="EMBL/GenBank/DDBJ databases">
        <title>Sequencing the genomes of 1000 actinobacteria strains.</title>
        <authorList>
            <person name="Klenk H.-P."/>
        </authorList>
    </citation>
    <scope>NUCLEOTIDE SEQUENCE [LARGE SCALE GENOMIC DNA]</scope>
    <source>
        <strain evidence="3 4">DSM 44099</strain>
    </source>
</reference>
<proteinExistence type="inferred from homology"/>
<dbReference type="GO" id="GO:0016491">
    <property type="term" value="F:oxidoreductase activity"/>
    <property type="evidence" value="ECO:0007669"/>
    <property type="project" value="UniProtKB-KW"/>
</dbReference>
<sequence length="251" mass="25315">MNQPLIGKVALVTGGSRGLGAATVRMLAAQGADVAFTYVSSAAKAQAVVDEVSALGAKAVALQSDQADTSGAPALIDAVVAQFGGLDILVNNAAISPEQGRTVDDPDADTAALDRMHATNYLGVIAIIRAASRVLRPNGRIITVSSGLGTRVGVPGLADYSATKSGVERYTMGVARDLGHRGITANVVEAGLMESGTEPPDPETLKAIVGALSIQRMGHPDEIAAAIAFLASPAASYVTGAVLDAHGGYNA</sequence>
<evidence type="ECO:0000313" key="4">
    <source>
        <dbReference type="Proteomes" id="UP000256913"/>
    </source>
</evidence>
<dbReference type="AlphaFoldDB" id="A0A3D9ZU88"/>
<dbReference type="RefSeq" id="WP_116071289.1">
    <property type="nucleotide sequence ID" value="NZ_BONB01000003.1"/>
</dbReference>
<dbReference type="Pfam" id="PF13561">
    <property type="entry name" value="adh_short_C2"/>
    <property type="match status" value="1"/>
</dbReference>
<dbReference type="InterPro" id="IPR002347">
    <property type="entry name" value="SDR_fam"/>
</dbReference>
<dbReference type="InterPro" id="IPR036291">
    <property type="entry name" value="NAD(P)-bd_dom_sf"/>
</dbReference>
<keyword evidence="2" id="KW-0560">Oxidoreductase</keyword>
<dbReference type="EMBL" id="QUMQ01000001">
    <property type="protein sequence ID" value="REG00043.1"/>
    <property type="molecule type" value="Genomic_DNA"/>
</dbReference>
<dbReference type="PRINTS" id="PR00081">
    <property type="entry name" value="GDHRDH"/>
</dbReference>